<proteinExistence type="predicted"/>
<dbReference type="Proteomes" id="UP000195569">
    <property type="component" value="Unassembled WGS sequence"/>
</dbReference>
<dbReference type="AlphaFoldDB" id="A0A1N7RU50"/>
<evidence type="ECO:0000313" key="1">
    <source>
        <dbReference type="EMBL" id="SIT38606.1"/>
    </source>
</evidence>
<comment type="caution">
    <text evidence="1">The sequence shown here is derived from an EMBL/GenBank/DDBJ whole genome shotgun (WGS) entry which is preliminary data.</text>
</comment>
<protein>
    <submittedName>
        <fullName evidence="1">Uncharacterized protein</fullName>
    </submittedName>
</protein>
<gene>
    <name evidence="1" type="ORF">BN2476_170214</name>
</gene>
<organism evidence="1 2">
    <name type="scientific">Paraburkholderia piptadeniae</name>
    <dbReference type="NCBI Taxonomy" id="1701573"/>
    <lineage>
        <taxon>Bacteria</taxon>
        <taxon>Pseudomonadati</taxon>
        <taxon>Pseudomonadota</taxon>
        <taxon>Betaproteobacteria</taxon>
        <taxon>Burkholderiales</taxon>
        <taxon>Burkholderiaceae</taxon>
        <taxon>Paraburkholderia</taxon>
    </lineage>
</organism>
<reference evidence="1" key="1">
    <citation type="submission" date="2016-12" db="EMBL/GenBank/DDBJ databases">
        <authorList>
            <person name="Moulin L."/>
        </authorList>
    </citation>
    <scope>NUCLEOTIDE SEQUENCE [LARGE SCALE GENOMIC DNA]</scope>
    <source>
        <strain evidence="1">STM 7183</strain>
    </source>
</reference>
<name>A0A1N7RU50_9BURK</name>
<accession>A0A1N7RU50</accession>
<evidence type="ECO:0000313" key="2">
    <source>
        <dbReference type="Proteomes" id="UP000195569"/>
    </source>
</evidence>
<dbReference type="EMBL" id="CYGY02000017">
    <property type="protein sequence ID" value="SIT38606.1"/>
    <property type="molecule type" value="Genomic_DNA"/>
</dbReference>
<sequence length="141" mass="16030">MYRGRRTGRRTLNVCHRMIVEVILRSTAEARAGNGRLPSVASLVTVAFNDFYSGNLSRRLFVLLRARVCRHEQVPNKSKLVCQPIQRDGRPLHPRTRSLTLRHPEALLRVAHRRPRSGGLPGPATTGYSTSLCERSYDWAR</sequence>
<keyword evidence="2" id="KW-1185">Reference proteome</keyword>